<evidence type="ECO:0000313" key="3">
    <source>
        <dbReference type="Proteomes" id="UP001444146"/>
    </source>
</evidence>
<name>A0ABV0HK17_9ENTR</name>
<keyword evidence="1" id="KW-0732">Signal</keyword>
<protein>
    <submittedName>
        <fullName evidence="2">StfH/YfcO family fimbrial adhesin</fullName>
    </submittedName>
</protein>
<keyword evidence="3" id="KW-1185">Reference proteome</keyword>
<feature type="chain" id="PRO_5045806719" evidence="1">
    <location>
        <begin position="26"/>
        <end position="279"/>
    </location>
</feature>
<evidence type="ECO:0000256" key="1">
    <source>
        <dbReference type="SAM" id="SignalP"/>
    </source>
</evidence>
<feature type="signal peptide" evidence="1">
    <location>
        <begin position="1"/>
        <end position="25"/>
    </location>
</feature>
<comment type="caution">
    <text evidence="2">The sequence shown here is derived from an EMBL/GenBank/DDBJ whole genome shotgun (WGS) entry which is preliminary data.</text>
</comment>
<sequence length="279" mass="30131">MKKRPTLLAALCLCLSFFFSSAVTAVPMLRSSFITVELLFARGSTTSNIYLAILTPQGVYHGQYYMGLAVYAGDNLDMVSWDGPEPAPVLTLESYGNTDDSRCPGIPSKFHCGYYTLQITTTLADSGCPWVASIYAVSSHYLGPEKGTYTSPKTYGSACPNVPVATYDVSWSPDYIQHEKTLQMASTGGTVSQTLHTYLMESGTLCDGGLMDSRGSYCRYVGELSSITVLGCNSSKVTSTAIRLDPMNQAIYDITVNVNTAGGGTIQSDCNFQFILNEL</sequence>
<dbReference type="EMBL" id="JAYMYY010000002">
    <property type="protein sequence ID" value="MEO3990390.1"/>
    <property type="molecule type" value="Genomic_DNA"/>
</dbReference>
<organism evidence="2 3">
    <name type="scientific">Pseudocitrobacter cyperus</name>
    <dbReference type="NCBI Taxonomy" id="3112843"/>
    <lineage>
        <taxon>Bacteria</taxon>
        <taxon>Pseudomonadati</taxon>
        <taxon>Pseudomonadota</taxon>
        <taxon>Gammaproteobacteria</taxon>
        <taxon>Enterobacterales</taxon>
        <taxon>Enterobacteriaceae</taxon>
        <taxon>Pseudocitrobacter</taxon>
    </lineage>
</organism>
<dbReference type="InterPro" id="IPR021407">
    <property type="entry name" value="DUF2544"/>
</dbReference>
<proteinExistence type="predicted"/>
<evidence type="ECO:0000313" key="2">
    <source>
        <dbReference type="EMBL" id="MEO3990390.1"/>
    </source>
</evidence>
<dbReference type="Proteomes" id="UP001444146">
    <property type="component" value="Unassembled WGS sequence"/>
</dbReference>
<accession>A0ABV0HK17</accession>
<reference evidence="2 3" key="1">
    <citation type="submission" date="2024-01" db="EMBL/GenBank/DDBJ databases">
        <title>Pseudocitrobacter sp. Endophytic strain Cyp-38L.</title>
        <authorList>
            <person name="Amer M.A."/>
            <person name="Hamed S.M."/>
        </authorList>
    </citation>
    <scope>NUCLEOTIDE SEQUENCE [LARGE SCALE GENOMIC DNA]</scope>
    <source>
        <strain evidence="2 3">Cyp38S</strain>
    </source>
</reference>
<dbReference type="Pfam" id="PF11245">
    <property type="entry name" value="DUF2544"/>
    <property type="match status" value="1"/>
</dbReference>
<gene>
    <name evidence="2" type="ORF">VSR74_11250</name>
</gene>
<dbReference type="RefSeq" id="WP_347794810.1">
    <property type="nucleotide sequence ID" value="NZ_JAYMYY010000002.1"/>
</dbReference>